<evidence type="ECO:0000256" key="4">
    <source>
        <dbReference type="SAM" id="MobiDB-lite"/>
    </source>
</evidence>
<keyword evidence="3 5" id="KW-0732">Signal</keyword>
<evidence type="ECO:0000256" key="3">
    <source>
        <dbReference type="ARBA" id="ARBA00022729"/>
    </source>
</evidence>
<proteinExistence type="inferred from homology"/>
<feature type="compositionally biased region" description="Low complexity" evidence="4">
    <location>
        <begin position="27"/>
        <end position="36"/>
    </location>
</feature>
<dbReference type="GO" id="GO:0055052">
    <property type="term" value="C:ATP-binding cassette (ABC) transporter complex, substrate-binding subunit-containing"/>
    <property type="evidence" value="ECO:0007669"/>
    <property type="project" value="TreeGrafter"/>
</dbReference>
<evidence type="ECO:0000256" key="1">
    <source>
        <dbReference type="ARBA" id="ARBA00008520"/>
    </source>
</evidence>
<dbReference type="Pfam" id="PF01547">
    <property type="entry name" value="SBP_bac_1"/>
    <property type="match status" value="1"/>
</dbReference>
<evidence type="ECO:0000313" key="6">
    <source>
        <dbReference type="EMBL" id="GKG99949.1"/>
    </source>
</evidence>
<dbReference type="PROSITE" id="PS51257">
    <property type="entry name" value="PROKAR_LIPOPROTEIN"/>
    <property type="match status" value="1"/>
</dbReference>
<sequence>MKNKRLLAASMAFILSAASLTGCSGGNNTTNGSSSGETASKETNAESAGTTEAEAPKGEKTVLTVWHTWGAGPGTDAMEKVVEMYNQSNDKNVEINLQFVANKASGNTQTMDKLMASIAAGNPPEIALLDNFQIPTWAQQDALVKLDDLMAASGLSFDGIYDWASNGSHYKDAVYSIPYNGDTRALFYNKDLFAAAGLDPEDPPSTIEELNEAAEKLTIMDGNTYKQVGFIPWLNAGKPIYTWGWNFGGDFYDADTNTLTVAKAENIEALQWEVDFAEKFGGKSFIEFANGLGSGAQDAFVTGQVAMAVRGNFDIANMAQYNPDLNYGICPIPSKVEGEHATWAGGWAFVIPRGAKNQELSMDFMKYMLSDEAQTVMAQDSASFSPRKSVSEAVFGSDDKYKAFLDYIETAKIRPPVPVGQLLWDNLNQVLDSALNGKDTPENLMKALDVSINEELKKLN</sequence>
<dbReference type="GO" id="GO:1901982">
    <property type="term" value="F:maltose binding"/>
    <property type="evidence" value="ECO:0007669"/>
    <property type="project" value="TreeGrafter"/>
</dbReference>
<dbReference type="SUPFAM" id="SSF53850">
    <property type="entry name" value="Periplasmic binding protein-like II"/>
    <property type="match status" value="1"/>
</dbReference>
<feature type="chain" id="PRO_5043501253" evidence="5">
    <location>
        <begin position="22"/>
        <end position="460"/>
    </location>
</feature>
<dbReference type="Proteomes" id="UP001055091">
    <property type="component" value="Unassembled WGS sequence"/>
</dbReference>
<dbReference type="InterPro" id="IPR006059">
    <property type="entry name" value="SBP"/>
</dbReference>
<dbReference type="EMBL" id="BQNJ01000001">
    <property type="protein sequence ID" value="GKG99949.1"/>
    <property type="molecule type" value="Genomic_DNA"/>
</dbReference>
<dbReference type="CDD" id="cd14748">
    <property type="entry name" value="PBP2_UgpB"/>
    <property type="match status" value="1"/>
</dbReference>
<dbReference type="PANTHER" id="PTHR30061">
    <property type="entry name" value="MALTOSE-BINDING PERIPLASMIC PROTEIN"/>
    <property type="match status" value="1"/>
</dbReference>
<keyword evidence="2" id="KW-0813">Transport</keyword>
<protein>
    <submittedName>
        <fullName evidence="6">Sugar ABC transporter substrate-binding protein</fullName>
    </submittedName>
</protein>
<dbReference type="GeneID" id="93151192"/>
<comment type="caution">
    <text evidence="6">The sequence shown here is derived from an EMBL/GenBank/DDBJ whole genome shotgun (WGS) entry which is preliminary data.</text>
</comment>
<organism evidence="6 7">
    <name type="scientific">Hungatella hathewayi</name>
    <dbReference type="NCBI Taxonomy" id="154046"/>
    <lineage>
        <taxon>Bacteria</taxon>
        <taxon>Bacillati</taxon>
        <taxon>Bacillota</taxon>
        <taxon>Clostridia</taxon>
        <taxon>Lachnospirales</taxon>
        <taxon>Lachnospiraceae</taxon>
        <taxon>Hungatella</taxon>
    </lineage>
</organism>
<dbReference type="PANTHER" id="PTHR30061:SF50">
    <property type="entry name" value="MALTOSE_MALTODEXTRIN-BINDING PERIPLASMIC PROTEIN"/>
    <property type="match status" value="1"/>
</dbReference>
<name>A0A413WZZ9_9FIRM</name>
<dbReference type="RefSeq" id="WP_006774265.1">
    <property type="nucleotide sequence ID" value="NZ_BQNJ01000001.1"/>
</dbReference>
<dbReference type="GO" id="GO:0042956">
    <property type="term" value="P:maltodextrin transmembrane transport"/>
    <property type="evidence" value="ECO:0007669"/>
    <property type="project" value="TreeGrafter"/>
</dbReference>
<dbReference type="AlphaFoldDB" id="A0A413WZZ9"/>
<feature type="region of interest" description="Disordered" evidence="4">
    <location>
        <begin position="27"/>
        <end position="60"/>
    </location>
</feature>
<dbReference type="Gene3D" id="3.40.190.10">
    <property type="entry name" value="Periplasmic binding protein-like II"/>
    <property type="match status" value="2"/>
</dbReference>
<accession>A0A413WZZ9</accession>
<evidence type="ECO:0000313" key="7">
    <source>
        <dbReference type="Proteomes" id="UP001055091"/>
    </source>
</evidence>
<gene>
    <name evidence="6" type="ORF">CE91St55_19310</name>
</gene>
<reference evidence="6" key="1">
    <citation type="submission" date="2022-01" db="EMBL/GenBank/DDBJ databases">
        <title>Novel bile acid biosynthetic pathways are enriched in the microbiome of centenarians.</title>
        <authorList>
            <person name="Sato Y."/>
            <person name="Atarashi K."/>
            <person name="Plichta R.D."/>
            <person name="Arai Y."/>
            <person name="Sasajima S."/>
            <person name="Kearney M.S."/>
            <person name="Suda W."/>
            <person name="Takeshita K."/>
            <person name="Sasaki T."/>
            <person name="Okamoto S."/>
            <person name="Skelly N.A."/>
            <person name="Okamura Y."/>
            <person name="Vlamakis H."/>
            <person name="Li Y."/>
            <person name="Tanoue T."/>
            <person name="Takei H."/>
            <person name="Nittono H."/>
            <person name="Narushima S."/>
            <person name="Irie J."/>
            <person name="Itoh H."/>
            <person name="Moriya K."/>
            <person name="Sugiura Y."/>
            <person name="Suematsu M."/>
            <person name="Moritoki N."/>
            <person name="Shibata S."/>
            <person name="Littman R.D."/>
            <person name="Fischbach A.M."/>
            <person name="Uwamino Y."/>
            <person name="Inoue T."/>
            <person name="Honda A."/>
            <person name="Hattori M."/>
            <person name="Murai T."/>
            <person name="Xavier J.R."/>
            <person name="Hirose N."/>
            <person name="Honda K."/>
        </authorList>
    </citation>
    <scope>NUCLEOTIDE SEQUENCE</scope>
    <source>
        <strain evidence="6">CE91-St55</strain>
    </source>
</reference>
<feature type="signal peptide" evidence="5">
    <location>
        <begin position="1"/>
        <end position="21"/>
    </location>
</feature>
<comment type="similarity">
    <text evidence="1">Belongs to the bacterial solute-binding protein 1 family.</text>
</comment>
<evidence type="ECO:0000256" key="5">
    <source>
        <dbReference type="SAM" id="SignalP"/>
    </source>
</evidence>
<evidence type="ECO:0000256" key="2">
    <source>
        <dbReference type="ARBA" id="ARBA00022448"/>
    </source>
</evidence>
<dbReference type="GO" id="GO:0015768">
    <property type="term" value="P:maltose transport"/>
    <property type="evidence" value="ECO:0007669"/>
    <property type="project" value="TreeGrafter"/>
</dbReference>